<dbReference type="PRINTS" id="PR00619">
    <property type="entry name" value="GATAZNFINGER"/>
</dbReference>
<feature type="compositionally biased region" description="Pro residues" evidence="9">
    <location>
        <begin position="943"/>
        <end position="952"/>
    </location>
</feature>
<evidence type="ECO:0000256" key="1">
    <source>
        <dbReference type="ARBA" id="ARBA00004123"/>
    </source>
</evidence>
<feature type="compositionally biased region" description="Pro residues" evidence="9">
    <location>
        <begin position="1111"/>
        <end position="1120"/>
    </location>
</feature>
<feature type="compositionally biased region" description="Low complexity" evidence="9">
    <location>
        <begin position="227"/>
        <end position="243"/>
    </location>
</feature>
<dbReference type="GO" id="GO:0000978">
    <property type="term" value="F:RNA polymerase II cis-regulatory region sequence-specific DNA binding"/>
    <property type="evidence" value="ECO:0007669"/>
    <property type="project" value="TreeGrafter"/>
</dbReference>
<feature type="compositionally biased region" description="Acidic residues" evidence="9">
    <location>
        <begin position="1395"/>
        <end position="1412"/>
    </location>
</feature>
<evidence type="ECO:0000313" key="11">
    <source>
        <dbReference type="EMBL" id="KAG9324355.1"/>
    </source>
</evidence>
<feature type="region of interest" description="Disordered" evidence="9">
    <location>
        <begin position="488"/>
        <end position="547"/>
    </location>
</feature>
<dbReference type="PANTHER" id="PTHR10071:SF335">
    <property type="entry name" value="IRON-SENSING TRANSCRIPTIONAL REPRESSOR-RELATED"/>
    <property type="match status" value="1"/>
</dbReference>
<feature type="compositionally biased region" description="Acidic residues" evidence="9">
    <location>
        <begin position="290"/>
        <end position="322"/>
    </location>
</feature>
<dbReference type="PROSITE" id="PS00344">
    <property type="entry name" value="GATA_ZN_FINGER_1"/>
    <property type="match status" value="2"/>
</dbReference>
<evidence type="ECO:0000256" key="4">
    <source>
        <dbReference type="ARBA" id="ARBA00022833"/>
    </source>
</evidence>
<feature type="compositionally biased region" description="Low complexity" evidence="9">
    <location>
        <begin position="923"/>
        <end position="936"/>
    </location>
</feature>
<keyword evidence="7" id="KW-0539">Nucleus</keyword>
<evidence type="ECO:0000313" key="12">
    <source>
        <dbReference type="Proteomes" id="UP000717515"/>
    </source>
</evidence>
<accession>A0A9P8D1L9</accession>
<feature type="region of interest" description="Disordered" evidence="9">
    <location>
        <begin position="1"/>
        <end position="58"/>
    </location>
</feature>
<evidence type="ECO:0000256" key="5">
    <source>
        <dbReference type="ARBA" id="ARBA00023015"/>
    </source>
</evidence>
<keyword evidence="2" id="KW-0479">Metal-binding</keyword>
<evidence type="ECO:0000256" key="8">
    <source>
        <dbReference type="PROSITE-ProRule" id="PRU00094"/>
    </source>
</evidence>
<dbReference type="Gene3D" id="3.30.50.10">
    <property type="entry name" value="Erythroid Transcription Factor GATA-1, subunit A"/>
    <property type="match status" value="2"/>
</dbReference>
<feature type="compositionally biased region" description="Basic and acidic residues" evidence="9">
    <location>
        <begin position="87"/>
        <end position="105"/>
    </location>
</feature>
<comment type="caution">
    <text evidence="11">The sequence shown here is derived from an EMBL/GenBank/DDBJ whole genome shotgun (WGS) entry which is preliminary data.</text>
</comment>
<keyword evidence="4" id="KW-0862">Zinc</keyword>
<dbReference type="Proteomes" id="UP000717515">
    <property type="component" value="Unassembled WGS sequence"/>
</dbReference>
<feature type="domain" description="GATA-type" evidence="10">
    <location>
        <begin position="434"/>
        <end position="487"/>
    </location>
</feature>
<dbReference type="Pfam" id="PF00320">
    <property type="entry name" value="GATA"/>
    <property type="match status" value="2"/>
</dbReference>
<feature type="region of interest" description="Disordered" evidence="9">
    <location>
        <begin position="1170"/>
        <end position="1280"/>
    </location>
</feature>
<feature type="compositionally biased region" description="Low complexity" evidence="9">
    <location>
        <begin position="148"/>
        <end position="179"/>
    </location>
</feature>
<protein>
    <recommendedName>
        <fullName evidence="10">GATA-type domain-containing protein</fullName>
    </recommendedName>
</protein>
<feature type="compositionally biased region" description="Low complexity" evidence="9">
    <location>
        <begin position="498"/>
        <end position="516"/>
    </location>
</feature>
<feature type="compositionally biased region" description="Polar residues" evidence="9">
    <location>
        <begin position="784"/>
        <end position="793"/>
    </location>
</feature>
<proteinExistence type="predicted"/>
<feature type="compositionally biased region" description="Polar residues" evidence="9">
    <location>
        <begin position="1268"/>
        <end position="1278"/>
    </location>
</feature>
<feature type="region of interest" description="Disordered" evidence="9">
    <location>
        <begin position="79"/>
        <end position="134"/>
    </location>
</feature>
<feature type="compositionally biased region" description="Basic residues" evidence="9">
    <location>
        <begin position="1082"/>
        <end position="1093"/>
    </location>
</feature>
<feature type="compositionally biased region" description="Basic residues" evidence="9">
    <location>
        <begin position="873"/>
        <end position="886"/>
    </location>
</feature>
<dbReference type="PANTHER" id="PTHR10071">
    <property type="entry name" value="TRANSCRIPTION FACTOR GATA FAMILY MEMBER"/>
    <property type="match status" value="1"/>
</dbReference>
<dbReference type="SUPFAM" id="SSF57716">
    <property type="entry name" value="Glucocorticoid receptor-like (DNA-binding domain)"/>
    <property type="match status" value="2"/>
</dbReference>
<feature type="compositionally biased region" description="Basic and acidic residues" evidence="9">
    <location>
        <begin position="1254"/>
        <end position="1263"/>
    </location>
</feature>
<dbReference type="SMART" id="SM00401">
    <property type="entry name" value="ZnF_GATA"/>
    <property type="match status" value="2"/>
</dbReference>
<dbReference type="InterPro" id="IPR013088">
    <property type="entry name" value="Znf_NHR/GATA"/>
</dbReference>
<gene>
    <name evidence="11" type="ORF">KVV02_004950</name>
</gene>
<name>A0A9P8D1L9_MORAP</name>
<feature type="compositionally biased region" description="Low complexity" evidence="9">
    <location>
        <begin position="851"/>
        <end position="867"/>
    </location>
</feature>
<dbReference type="InterPro" id="IPR039355">
    <property type="entry name" value="Transcription_factor_GATA"/>
</dbReference>
<keyword evidence="3 8" id="KW-0863">Zinc-finger</keyword>
<dbReference type="GO" id="GO:0045944">
    <property type="term" value="P:positive regulation of transcription by RNA polymerase II"/>
    <property type="evidence" value="ECO:0007669"/>
    <property type="project" value="TreeGrafter"/>
</dbReference>
<feature type="region of interest" description="Disordered" evidence="9">
    <location>
        <begin position="1386"/>
        <end position="1424"/>
    </location>
</feature>
<feature type="compositionally biased region" description="Pro residues" evidence="9">
    <location>
        <begin position="689"/>
        <end position="699"/>
    </location>
</feature>
<feature type="compositionally biased region" description="Low complexity" evidence="9">
    <location>
        <begin position="1233"/>
        <end position="1244"/>
    </location>
</feature>
<reference evidence="11" key="1">
    <citation type="submission" date="2021-07" db="EMBL/GenBank/DDBJ databases">
        <title>Draft genome of Mortierella alpina, strain LL118, isolated from an aspen leaf litter sample.</title>
        <authorList>
            <person name="Yang S."/>
            <person name="Vinatzer B.A."/>
        </authorList>
    </citation>
    <scope>NUCLEOTIDE SEQUENCE</scope>
    <source>
        <strain evidence="11">LL118</strain>
    </source>
</reference>
<feature type="compositionally biased region" description="Low complexity" evidence="9">
    <location>
        <begin position="391"/>
        <end position="403"/>
    </location>
</feature>
<dbReference type="PROSITE" id="PS50114">
    <property type="entry name" value="GATA_ZN_FINGER_2"/>
    <property type="match status" value="2"/>
</dbReference>
<dbReference type="GO" id="GO:0008270">
    <property type="term" value="F:zinc ion binding"/>
    <property type="evidence" value="ECO:0007669"/>
    <property type="project" value="UniProtKB-KW"/>
</dbReference>
<evidence type="ECO:0000256" key="9">
    <source>
        <dbReference type="SAM" id="MobiDB-lite"/>
    </source>
</evidence>
<evidence type="ECO:0000256" key="2">
    <source>
        <dbReference type="ARBA" id="ARBA00022723"/>
    </source>
</evidence>
<dbReference type="GO" id="GO:0000981">
    <property type="term" value="F:DNA-binding transcription factor activity, RNA polymerase II-specific"/>
    <property type="evidence" value="ECO:0007669"/>
    <property type="project" value="TreeGrafter"/>
</dbReference>
<feature type="compositionally biased region" description="Low complexity" evidence="9">
    <location>
        <begin position="1"/>
        <end position="25"/>
    </location>
</feature>
<evidence type="ECO:0000256" key="3">
    <source>
        <dbReference type="ARBA" id="ARBA00022771"/>
    </source>
</evidence>
<dbReference type="InterPro" id="IPR000679">
    <property type="entry name" value="Znf_GATA"/>
</dbReference>
<dbReference type="CDD" id="cd00202">
    <property type="entry name" value="ZnF_GATA"/>
    <property type="match status" value="2"/>
</dbReference>
<dbReference type="FunFam" id="3.30.50.10:FF:000007">
    <property type="entry name" value="Nitrogen regulatory AreA, N-terminal"/>
    <property type="match status" value="1"/>
</dbReference>
<evidence type="ECO:0000259" key="10">
    <source>
        <dbReference type="PROSITE" id="PS50114"/>
    </source>
</evidence>
<keyword evidence="5" id="KW-0805">Transcription regulation</keyword>
<feature type="compositionally biased region" description="Pro residues" evidence="9">
    <location>
        <begin position="833"/>
        <end position="850"/>
    </location>
</feature>
<dbReference type="EMBL" id="JAIFTL010000069">
    <property type="protein sequence ID" value="KAG9324355.1"/>
    <property type="molecule type" value="Genomic_DNA"/>
</dbReference>
<organism evidence="11 12">
    <name type="scientific">Mortierella alpina</name>
    <name type="common">Oleaginous fungus</name>
    <name type="synonym">Mortierella renispora</name>
    <dbReference type="NCBI Taxonomy" id="64518"/>
    <lineage>
        <taxon>Eukaryota</taxon>
        <taxon>Fungi</taxon>
        <taxon>Fungi incertae sedis</taxon>
        <taxon>Mucoromycota</taxon>
        <taxon>Mortierellomycotina</taxon>
        <taxon>Mortierellomycetes</taxon>
        <taxon>Mortierellales</taxon>
        <taxon>Mortierellaceae</taxon>
        <taxon>Mortierella</taxon>
    </lineage>
</organism>
<evidence type="ECO:0000256" key="6">
    <source>
        <dbReference type="ARBA" id="ARBA00023163"/>
    </source>
</evidence>
<feature type="compositionally biased region" description="Low complexity" evidence="9">
    <location>
        <begin position="115"/>
        <end position="129"/>
    </location>
</feature>
<evidence type="ECO:0000256" key="7">
    <source>
        <dbReference type="ARBA" id="ARBA00023242"/>
    </source>
</evidence>
<sequence length="1530" mass="161814">MSVAETAAVASAAASSVAAVNSESTLEPGLEETGPSTAPVQRESLSKSTDSSPPTPLSISVSVSAAAISSASSIIATEANSCTTGEAEPKQQEHNSSEHSVDVQHTKHSMATRTPSSPLPSMSSVSKDSGTAVKQELGSATAYAADVAAEADAPSSSSPTSSSTAASPAPLSPSPLSSTMITIDKGHPIPTSNALSSSLKSRLSASAPLSSLSSVTPTTIISPKPYSPFTPALTSSLSSFSKSDPTQRARGASSAYSAYPTPGSKHSDIRIKSPSPTDNRQHSLHRAADEVDQDEGVESEEEYEVVEEEEYEAMEGYSELESESGAVLGMEHGSGHPNEQDTDMVDVSAGSSSPPLSVKDPALPSSSAAGRERPVSPGSPSTVASGDGPCSISAGGSGSKSPSPRLAPQQLDAAESPRSVKSPGGGIKKDTKVGVTATTCANCGTTSTPLWRRASDGQTICNACGLYFKARNLTRPPWLKRNMVLKKDEEGEDTEGQASSSTSAAASKDSAVAGSSPSNASEKSAEETQQPSTTAVTDEKEKPTEVCPGDGSCKANGGQPCTTCAGVTQQQTGRQNLVCANCRTTTTPLWRRDSSGNTICNACGLYFKLHNVHRPVTMKRAVIKRRKRVNVLANSPPLVPQQALQQQQQQQQRIQQQQQQQRMQHPSHPHPHPHHQPPPQYHQRLQYPKPLPLARPRSPPAVSSIESNGHDGQGDHSGSAAKRRRIQSSNDPRGEEYILPKPPVNGQPDWSRSGNHRRSMSPIENIGSSEQDHHHPGPPHHQGSPYSQPSSRGQDPHGHLRDHPPHSNQPPRYSHHGSGQYVPQSMTMSRYPMYPPPPPRMQQQGPPPPLQQHSHPSQQHPQSSHSHVPPPHSQHHQPPHHMHHQAPHGYPQSAHSPRDMDDGMHPSSQHSSGWNQRLPGYATVSSSSSNTRLSSTGIVHSTGPPPSSPPLYPRYSHGGSQASYHHQQYYGQGSSQQGHDYHPSEASQSQTAAAPPPAPPSQGGHHYSSGSSPVQGAAVPSGSGYATPYSERERGGSSSNGAGGPTHLPPISLPHPAHAGHHQALPRPTDLMHPTDQAPSTSHHHQFGQHRRQPSSPPMNMNGVAIGAPGNHPPPPPAAPTAPSAHAGIPTNTDVLQQTRQDLQREVSHLSMLLGRAAAVLSGLDQALDPHIGAAQPPPAAHPMHEGGSPISHGYAAPHPPPSSHGHGGPMHSSAAPQAGAPGPLTSDVTTNSALASLMALSSSGGPGHAGVSARHDDREMQHHHAMSSGQQTSSPKALTSRDRDYLALIMAMTTEFRQLSTEWKACITKGVAALKSARTSVVRALADLTEVVDQLQEIATRMNRTRLKLIATIQRASPTGIMGTDAILEAQEEARQQAAVAAAAAIEKQRQKDEEAESDSDSDSGDEEAAEAAETPEPPTIYGYVPPPALIHHIIPGTQATPLAMSAYMQYVFDQMLDEMALKEGILEALETISQLKDSGEDDLPPLLDQQLTNLVLLWELEPYLETVPERNEVEAALGVVSWQMEKVK</sequence>
<feature type="compositionally biased region" description="Basic residues" evidence="9">
    <location>
        <begin position="665"/>
        <end position="675"/>
    </location>
</feature>
<feature type="compositionally biased region" description="Basic and acidic residues" evidence="9">
    <location>
        <begin position="794"/>
        <end position="805"/>
    </location>
</feature>
<feature type="compositionally biased region" description="Low complexity" evidence="9">
    <location>
        <begin position="959"/>
        <end position="978"/>
    </location>
</feature>
<feature type="compositionally biased region" description="Low complexity" evidence="9">
    <location>
        <begin position="1210"/>
        <end position="1224"/>
    </location>
</feature>
<feature type="compositionally biased region" description="Polar residues" evidence="9">
    <location>
        <begin position="906"/>
        <end position="915"/>
    </location>
</feature>
<feature type="compositionally biased region" description="Polar residues" evidence="9">
    <location>
        <begin position="517"/>
        <end position="536"/>
    </location>
</feature>
<feature type="region of interest" description="Disordered" evidence="9">
    <location>
        <begin position="148"/>
        <end position="431"/>
    </location>
</feature>
<keyword evidence="6" id="KW-0804">Transcription</keyword>
<dbReference type="GO" id="GO:0000122">
    <property type="term" value="P:negative regulation of transcription by RNA polymerase II"/>
    <property type="evidence" value="ECO:0007669"/>
    <property type="project" value="TreeGrafter"/>
</dbReference>
<dbReference type="GO" id="GO:0005634">
    <property type="term" value="C:nucleus"/>
    <property type="evidence" value="ECO:0007669"/>
    <property type="project" value="UniProtKB-SubCell"/>
</dbReference>
<feature type="region of interest" description="Disordered" evidence="9">
    <location>
        <begin position="639"/>
        <end position="1130"/>
    </location>
</feature>
<feature type="compositionally biased region" description="Low complexity" evidence="9">
    <location>
        <begin position="192"/>
        <end position="214"/>
    </location>
</feature>
<comment type="subcellular location">
    <subcellularLocation>
        <location evidence="1">Nucleus</location>
    </subcellularLocation>
</comment>
<feature type="domain" description="GATA-type" evidence="10">
    <location>
        <begin position="573"/>
        <end position="626"/>
    </location>
</feature>
<feature type="compositionally biased region" description="Low complexity" evidence="9">
    <location>
        <begin position="640"/>
        <end position="664"/>
    </location>
</feature>
<feature type="compositionally biased region" description="Low complexity" evidence="9">
    <location>
        <begin position="1001"/>
        <end position="1013"/>
    </location>
</feature>